<feature type="domain" description="Cadherin" evidence="2">
    <location>
        <begin position="3094"/>
        <end position="3234"/>
    </location>
</feature>
<dbReference type="InterPro" id="IPR002126">
    <property type="entry name" value="Cadherin-like_dom"/>
</dbReference>
<organism evidence="3">
    <name type="scientific">viral metagenome</name>
    <dbReference type="NCBI Taxonomy" id="1070528"/>
    <lineage>
        <taxon>unclassified sequences</taxon>
        <taxon>metagenomes</taxon>
        <taxon>organismal metagenomes</taxon>
    </lineage>
</organism>
<evidence type="ECO:0000259" key="2">
    <source>
        <dbReference type="PROSITE" id="PS50268"/>
    </source>
</evidence>
<evidence type="ECO:0000256" key="1">
    <source>
        <dbReference type="SAM" id="MobiDB-lite"/>
    </source>
</evidence>
<sequence length="7319" mass="777447">MIRDPKLDFGGDFGGEPDFPGPGDDDFGGGKLLIPMVPFGSPTWSEDTTLTLTGSGDVTTTVAIIIENASDLALDPAGKWQIIARTNINDGRTATSAIDFRETTQYLSLPFGEREAPNYGDDIDFILTVELISPTGLKHLYAVNDGKPLLLMNRIDNTGPVHGAKTNPSDLVFNYGATEQGVVTKSVYFDVSDPESGIVSLATPQLSTSSYGATLTYVTNVTITNGRRFIYNLSINGASVPVGLSASVGVRLTARNGAGATSSSSYVYATVNKADDSTGPVLSVSETPAIVLSASAGTLNSATYRAIDFNASDASGISSVTVDGNNSTSENIKYYGVSNLGNGNYRQTIYVTADKCAIGSSASFSYTITVRDNNGNATTKQHSVNMSRYDNVAPTFSVVTDPTDLTFYTSSGTGQSAYRTVVYRVVDGDTSVDKDSVEIVRSSGSGSSPTFYQGWSGNDFTFRWYVNSDDYGVGATATRESFYINVRDIHGNRGTSSTLSFFANLLDDQKPSISVKHVDSKTFYTSNNTGSPTGQTSTGYIYWSASDNVSVSSASGSRIGSTSYIHSVGSTTSTSSYGAQYRTSYVLISNFAYGSGYTARSLVRLSASDPAGNNQTSDVSISGRLIDNSRPYFSNIPASEDKTWYTSGGASQGFTFSKAVDVSDQHQSVVSHSVSKVAGTFTNVSSSLSGGKLSFSFTPGSNSQTANGNWVSQTVRITITDSAGNAETLDWTGRTRFIDNTTPIIAPTTGSTNEENCNFFKSSPQNVSRTVYFTVSDSFSAIDTGSFAISTPGIYYMSVSGISNHSGNTYKYTCTIPVSGKSVHPTRIFWGHVDVNVADIYGNTGAMRTSFYGSHFDDVVPSIGNVSAPAYNFTTLSGQTYITNTLTFRATDAHSGINTPTVSGSNGATAGTITAGSNGYYTCPVTVIRPGLTNAIMAKVTINVSDVHGNQAGSFNYTLPGSYVDNKAPQVGAPSGNSTVNFAVSSGTSTIDRSISVGVTDEIALSSITVTPINGAKGEVLNLSSISGTSSTATFKIRHVRSEYSANSSQSETYRITCTDAAGNYTYKDFSIAVNYNDDTSPIISNAATTISADFTESNTQSVKVLTYTFNVSDTGSGVKTVTALSDITITQPVRVSGTSYSMTATVDRGSFTHNGSYHNVGGIDIAVRDHANNISTHGVTVRAKLTDNVSPVLDSVSPSNVNMTTTGSNVTQSFAIGVSDSGAINSSSLQAQKTAGNGAISASFSSGKLNVVITNIPSNYTANNVYVSESYRVRIADDNGNYSAWRTIAFSARTRDTTPPTITSVSAPSFIFSESGASQLTQSGVIRLTDAHMGINVGSFNASMSPAGRGVDVDRMILTAGPGANEYTYNLTVNKDGQSASGSAVSLALTMSIQDNASNSASTTALIPVTVNDDIAPTITFTSVPSVTALSSQGRIKTYTVSYTVSDSTDGNPSERSVSLAQKGSAIANVSIGATQKIGSAYYNAVTVNASSLGHNSVANIYFTATASDAAGNVGSKDSVVSAVTVVDDVKPTISVSSGASNITLNNTNNQSQSVSATFLVSDDLTSAGSLNVNAHGASKSHSNGTVTLTKTFTYASGTSGAQELRCTVTDSAGNNATAYSSFTVNRHSYDLTAPTISAPTSLTNGGTNKVVLDAGTSSYTFTIAATIADSGSGVNPSTVKISSNSTSISGQVLHDTFNTSTGAATFRVTWSLNDSRWATLWSTGKSTVFSEIFTIHASDLEGTPYTNSASRTIQIDLARRDVIPPSLSISSIKTNNANVSALNPVLFSDIDRTSRELVISMIASDSQTNLNPDSWQLSLAPLPATGNSITYATANGSYVFGNDASTGLTVTNTSGNNYQIAMRLQSPNNNSILGNISSGGIPFGNSTLRATLTVGDNNSNSTTASVDFIIKREDEVSPSVGNLIARSGSLTSVSVSHSSTTYTHKVKVAASDSGSGLQSVTMNNSYVADSPSSATESGTLYYYFKRVYTFAEVWQDKHASTITVSGLRATARDIQGNATNSNSVNVVVTANDTENPSIVTKTITSNTLNMNTSSSTTAQQTFTVIIDDDDTRSSAVSVVISEVEGSGSLTLTNITGSAERRVFTGNYSYMQSSFTPGSYVRNWNIAVVDAAGNSTNDSFPEFDVNVADTTNPSISSVTIFNSSGQSVTSATLDTSTNTGFSGYIDVIMSDVHSSVNVSALSVISGAPVVIGAVQVLGSTKGRVSIAIGASSMASALGYGSRSIVFNVSAKDVYNNSASTTKSMSLTINDSTPPTISNVSVSNISMNYDADGVNDPADQAFVLKANVTDAGSGLSSVSASVTFNTGIVTGTNTAMSFIRKVGTLYEWRYIVSPDDLSINANATTYTFKINATPNYGNGSAKTATATAQLRDDTGPRLTMSPVEKLSGTALSLNERVDILTSVGSVVLVYEVTAVEKSDPITLSNITSAAGDLDYVIQSTTAKSVKATVTYTAAQVLALTSGNYNSDTTHSITMVVSDSVGNQSTIESAAYRLRVYDNQNPTVSNFVASDTTVVVKTSAKSQTIDFTAQIADNVSILSYSLPGTTFIGKSGNTYTWRKTFDYTNYSYGVANETYTLTVSDSNGNTVVVNEGISVTKIDDERPAISSFRANDTSVTLLTTSQTQVVTFNAVMSDNVAITSYNIPGLVFIGKSGNDYTWGKTYRYSDYSYGSVSEVFTLTIRDAAGNIRTATETINVSKTDNENPVISSFSADSSNVALLTSAKTKQVTFTADISDNVAISSATLDGGVTPVITTGNRRTWVKTFNYVSYSYGSTTNTFTLTVTDSNGNNTTNAINVVVTKSDDQNPSISNFSINDDTIVLKTSNKATARTITATISDNVSIVNVNLPNATFVGASNNLYTWNVFYAYADYNYGDQTETYTVTATDSSGNSTSKSISVSISKSDDQAPSIANFIASPDTVNLLTSSKTKTINITATISDNVAVDNVSLPGAQFVSNDNGNYLWRKTYSYDNYSFGSVTDTLTLSVTDNSNNSSSAIETVTVTKSDDERPTITSFSGSANAVSLTTSVPSRTVTFTAVVSDNVSLANVTLPGATYVGVSGTTYTWTKRYSYGDYGFGANVATDSLTLTATDTSGNSSTASVAVAITKRDDENPTINSFTVDNNAITLRTSAKETTVELMANISDNVAIASATVDGGAVVSDPNGGIRRWLKTFNYDDFTYGSVSRTFRLTVTDTSNNVSTASISVMVTKTDDENPTISSFTVSDNTVSLNTSSPSQTVIFTAVATDNVTISGMNLPGASYLGVTNNTYTWKKVFSYSDYNFGSIIESYTVTATDSAQNTSTKSLDLSVSKGDNEKPRIVGFEALTPSVIVKTSQQTVTVNFTAEITDNVGIESVVLPGATSDNISGSTYTWSKSYNYSALSFGSNSDTLTLTVSDAAGNTSTATETVTIVKQDDENPVIVSLSASPSTASLKTSSQVKVVTFTMNASDNVAITEHSLPGATFVSKLGSAYTYTKEYTYSDYEYGQVIDTLTANVRDLAGNTSTKNVNVTVVKADDDVPDISSFTVDDASVKLLTSAKTQTVTFTAIAVDNVAIDSAIVDGEVVPVITSGDTRTWTKVFDYDDYIYGTQNRTFNLTVTDTSANTSTASVTIKILKSDDESPSISSFTASDTNVELLTSSQSKNVTFTAVASDNVSIVSAEVDGLDYQGVVGNTYTWTKEFKYSDYSFGSSNDSYTLNIVDAAGNRKSASVSVAVTKSDDENPVISSFIADTAIFYLKTSDKSKTTTLTAVINDNVSIATTSLPTATAAGQSGNTYTWTKNYHYDDFVYGESQDMLTLTVTDAAGNEARANKNIRIIKVDDEHPVIGSFTATPSVVNLKTSAKEQTVTLALVASDNVSIVSTALSGATYVGKVGNTYTWTKNYLYDNYSYGSTNDPMSVTVTDGEGNSTTDSLTVSIVKSDDRKPQITSFISSSENVSVITSAQSQTVTFTAVISDNVGIASASLDGDVVEVTTSGGTRTWTKTYEYGSYSFGTTNERYNLTVVDTSGNQETASLNVNIEKSDDEKPVISSFTANNLNPAVSTSSQSQTVAFTAVISDNVNIASVSLPSAIYMGASGNTHTWSKRYNYVDLSYGNTEIVYTLTATDTSGNTSSSNITINVSKSDDQNPSVTNFVADNDSIIVKTSDKTKTVTFTANIADNVGIQSINLPTATLSDQSGNAYTWTKVYNYVDYQYGANTDTLTLQVIDTNENEINVSEVVTITKVDDETPVISNFSASDSGVVVKTSLQSKTVTFTANISDNVSIQSTSLPGTTYIGKIGNEYTWSKTYSYTDYQYGSVNDTLTLTVVDWTGNNSTKQVVVAVTKIDDQDPSILAFTVDDSSVTLLTSSKTQLVTFEARVSDNVNVDSVTLNGGVVEVIKTGLTRSWTKLYDYERFNYGSVTETFTLTVEDTSGNTKVETLNVVITKSDDESPVISSFTVDDATVSLLTSSKVQTVAYTAVISDNVSVTGVSTPGGAAATVIGNTYTWTKQFLYSDYSYGNTPETHTVVAEDAAGNTASASVNIIVSKIDNQEPTSTSISVDKTDFALTQNESTTITITAGFRDLQTGMSSVAGSAKVLLENGSQLDSSRIDSLTITTSNGAADSTVVAVINVSFDDLVYGDNRLAFKISAGDQSGNDIISDIVTINGNKYDSIPPEIISYKLKIDGVEVSSLEFNETNRTTAVLTIEARVKDNKVGTIVKVNNVATANISPIDGIANGSEHVWTYNLVNTTYPIEDVTNLSYVVTVIDSDGLTAASQSLPLVITRLDDIPPKITINDVKAIELQLGSDNVLSDIISGNNEFTIKSNPSIARHSAKLVINLTVEENNTLAPGYPSIHPVNGWIKTNPSGNNHVFTKIVTGADLALGLNNLSYVISAKDSAASPNTDSTNVTFIANVIDNTNPVISTFTMSGVPDVNGVSTILLKESESQETVTANFNLATSDNGSISNVIVQIKDSVNGISFDLSPLTAGSGNFTFSKTFAYSDFNLANGIISNLTMNARVEDSAGNVTMSDAIQAELRQVDNVSPVITYDLTAGYSSSANDIVLTDGYLWTYKSSKNANGNSIAYLKAVVSGSDPRGITSINVIATSAQGSSPAITMVEGSNGVFTGSLNYNALPEYGVSYTYQITATVIDAQSQQSVETKNISFNKIDDVSPTATLALVEGLVGGVKNMSTALNNDNVLYVELDVNENTTLALSNNPTLTLLGSGAQVSLATFTQSGTGPSGRYRYQIVLDKNDYQFTNLEAGFDQGTRIANESVKLSLADNAGNSLDGEPVELLTFSVELSDDGNPFSESLTYTANNGIQSSGVNSKQFNLSVNNVGAGTKIVIAAALNDNETNLNPDAFGINGFNASKSFNVATKTAFFEITIDRAFYDSLALYDEYETKSFTITFKDVAGNINSVADELQFRRTDSDEPVINSWTANDLTDAIIIHYDHHTQANEQTINVSLSADVSDERLSNMYYTTTKNGVLLPGNTGSGSWINQTFASVRPPQGSDAWGTTDNYMFKLYAVDANGATVSAEATLVVKFLDVTKPTIYNFGFMDLSRNGLSELQILTENEPDAQAIVRDTIVRGSTSDFVDTLDQMTIELVGADALSGNVITKIERLANVDASTFEFKVTMTTGTYLTGVIQPITTRVNITDRNGNLRSDTISLNVKISDNQAPVIYSLVSDIIGDALSHQNHVRATSDITDKVVIHVITANVYDETEVDLTSASFQDENGNTYDVVSTVSTGTYNASPSWKIVAQRTLNYDDEDILLGSNTITVTATVADVNNNVSDAVSVSKSLYKQDELAPTILAMGLYDDNATTVKDNAWPNALIDVTDDSNIDANGIMNAKAKSVFIVMNAHVTNEIMDQVLLEAGGASDESSLIMCIKNNRFVVAAGSNSGSALHNTSALLSFDMRNDASSNPLAEHMGSGSAIELALLVRLDVGAIILYVNGKLVGAAQANERNMSAWAGSSPEIAMGHLVSINNRNAFGPVVSSASSDYNWRGDIEEMKVYEWTSSNSAKVAGEAAALNISLDVNNQTYRGEMRFTCLDNEPDVAARISKNAVSSSYTVINGVVKHDVDYDYATISGTTTTTDNFIANALQWQKIGTNKNQSLEANRSMSITYQNLDLEAPVVNGFTVSNESNGNAIINANDIISLTSNSNVDLKFTINATDNSGIVSATDSFSLSVGNTDFTQLSSQVAGDAFSFRYTADWDDFFASGDPTANGDYYMTVKASVKDVAGNTSVLTHRTLHFRTTDNTAPIISSALFVAPDGIATFGSIDNNDYVGNITLSSANPSVEVRMNVNYTDNNLRYSGGFSVNGNGPVYTDGPTPRSDWALKNTTSDGNGGYSATIAATYDYNQLSIKNASQYRYGNDGNLEQLTAVLSDPHGNQSTFNFNVKIFMIDDVVPSMPQLSLSSSSLILQPGDVNKQITLTVSTQDNSNVIADDVSISVTSSGDDDISGLISSFTDITGSNPYTNPKVFSAQLQLDYNDITGPYSIDKTYTFAVIVKDSFQNTRTNNSAGQLLIQRIDNEAPTLVQIKRNALSNIYSTSIPESKYTALYNEAGVSKGSNAGSDLRFTIQDVGGLNASELFIKRSAYAVADATNPIISDPDFSNSARVDLVLKSDGKYEPSSQFVFEYDDLTEYSVNNTNKVYYQWWMISASDLAGNQTVIYMPWRVSKNDSVDPSVTLVSLSQTSIKDGNVIESTSYVGHSSAEKLTINITSALDKKTIGFKVTASDNHNIANVCLLSHPNDVVSNTLAGPNADGVYTISREYAFSHLDGYGERLIETIYIVAIDDTNNRSSHQIPVYVNQIDVTAPVINLAIASTSGETEIKYPGTALTLIATGTVTDANTGVLTSSVKQLGVANDWSFNGIQSNGTFQWSKVISWDANALASYTESFTIEAEDNSGNRSESTAVFNYSITSNNNIAEVGTSVILYDGESSKLVTASPFSVDPARNYDAEYVFVINDPNDLQAPVSGDITITGNATLVSQTKSGVAGNQTFTVRVAFDTSNFVKGDNNENNVNVSIIVRDPYDQAGVFDIDQKWYVWNYDTIDLDVDYYYIYEANMNPLVNKVRNHSGAITGYSMNAISGTFSGLQRIAMNLPSGSKEISLEPFIVEQREEDQPDVVKSSWTFDLDSIVTANNQGVVEATIEIEDKSIDISYIDDYSMAQVIYSNYDQVGVDVDGNPIGQSYIPTVEANTADNLYRQIDKDYLMSNPAISGSINARALNFLRSDAPGVSAVTLAPIPVGERLDQLAHRNNLFGQESIIETGQYFVLNGTVKYSVVVNDANSVAHTVVSEQPVKLVIKHKPGIATIN</sequence>
<reference evidence="3" key="1">
    <citation type="journal article" date="2020" name="Nature">
        <title>Giant virus diversity and host interactions through global metagenomics.</title>
        <authorList>
            <person name="Schulz F."/>
            <person name="Roux S."/>
            <person name="Paez-Espino D."/>
            <person name="Jungbluth S."/>
            <person name="Walsh D.A."/>
            <person name="Denef V.J."/>
            <person name="McMahon K.D."/>
            <person name="Konstantinidis K.T."/>
            <person name="Eloe-Fadrosh E.A."/>
            <person name="Kyrpides N.C."/>
            <person name="Woyke T."/>
        </authorList>
    </citation>
    <scope>NUCLEOTIDE SEQUENCE</scope>
    <source>
        <strain evidence="3">GVMAG-M-3300027833-11</strain>
    </source>
</reference>
<dbReference type="GO" id="GO:0005509">
    <property type="term" value="F:calcium ion binding"/>
    <property type="evidence" value="ECO:0007669"/>
    <property type="project" value="InterPro"/>
</dbReference>
<dbReference type="EMBL" id="MN740505">
    <property type="protein sequence ID" value="QHU30295.1"/>
    <property type="molecule type" value="Genomic_DNA"/>
</dbReference>
<proteinExistence type="predicted"/>
<dbReference type="PROSITE" id="PS50268">
    <property type="entry name" value="CADHERIN_2"/>
    <property type="match status" value="2"/>
</dbReference>
<dbReference type="GO" id="GO:0007156">
    <property type="term" value="P:homophilic cell adhesion via plasma membrane adhesion molecules"/>
    <property type="evidence" value="ECO:0007669"/>
    <property type="project" value="InterPro"/>
</dbReference>
<feature type="domain" description="Cadherin" evidence="2">
    <location>
        <begin position="3501"/>
        <end position="3639"/>
    </location>
</feature>
<accession>A0A6C0LJW8</accession>
<dbReference type="GO" id="GO:0016020">
    <property type="term" value="C:membrane"/>
    <property type="evidence" value="ECO:0007669"/>
    <property type="project" value="InterPro"/>
</dbReference>
<protein>
    <recommendedName>
        <fullName evidence="2">Cadherin domain-containing protein</fullName>
    </recommendedName>
</protein>
<feature type="region of interest" description="Disordered" evidence="1">
    <location>
        <begin position="1"/>
        <end position="22"/>
    </location>
</feature>
<evidence type="ECO:0000313" key="3">
    <source>
        <dbReference type="EMBL" id="QHU30295.1"/>
    </source>
</evidence>
<name>A0A6C0LJW8_9ZZZZ</name>